<dbReference type="PROSITE" id="PS50206">
    <property type="entry name" value="RHODANESE_3"/>
    <property type="match status" value="4"/>
</dbReference>
<dbReference type="CDD" id="cd00158">
    <property type="entry name" value="RHOD"/>
    <property type="match status" value="1"/>
</dbReference>
<dbReference type="OrthoDB" id="9789585at2"/>
<evidence type="ECO:0000313" key="3">
    <source>
        <dbReference type="EMBL" id="QGZ63298.1"/>
    </source>
</evidence>
<proteinExistence type="predicted"/>
<dbReference type="AlphaFoldDB" id="A0A7Z2GKB1"/>
<organism evidence="3 4">
    <name type="scientific">Paraburkholderia acidisoli</name>
    <dbReference type="NCBI Taxonomy" id="2571748"/>
    <lineage>
        <taxon>Bacteria</taxon>
        <taxon>Pseudomonadati</taxon>
        <taxon>Pseudomonadota</taxon>
        <taxon>Betaproteobacteria</taxon>
        <taxon>Burkholderiales</taxon>
        <taxon>Burkholderiaceae</taxon>
        <taxon>Paraburkholderia</taxon>
    </lineage>
</organism>
<name>A0A7Z2GKB1_9BURK</name>
<dbReference type="GO" id="GO:0016740">
    <property type="term" value="F:transferase activity"/>
    <property type="evidence" value="ECO:0007669"/>
    <property type="project" value="UniProtKB-KW"/>
</dbReference>
<dbReference type="Proteomes" id="UP000433577">
    <property type="component" value="Chromosome 2"/>
</dbReference>
<feature type="domain" description="Rhodanese" evidence="2">
    <location>
        <begin position="139"/>
        <end position="230"/>
    </location>
</feature>
<dbReference type="Pfam" id="PF00581">
    <property type="entry name" value="Rhodanese"/>
    <property type="match status" value="4"/>
</dbReference>
<dbReference type="SUPFAM" id="SSF52821">
    <property type="entry name" value="Rhodanese/Cell cycle control phosphatase"/>
    <property type="match status" value="4"/>
</dbReference>
<dbReference type="InterPro" id="IPR051126">
    <property type="entry name" value="Thiosulfate_sulfurtransferase"/>
</dbReference>
<evidence type="ECO:0000313" key="4">
    <source>
        <dbReference type="Proteomes" id="UP000433577"/>
    </source>
</evidence>
<protein>
    <submittedName>
        <fullName evidence="3">Sulfurtransferase</fullName>
    </submittedName>
</protein>
<dbReference type="EMBL" id="CP046914">
    <property type="protein sequence ID" value="QGZ63298.1"/>
    <property type="molecule type" value="Genomic_DNA"/>
</dbReference>
<feature type="domain" description="Rhodanese" evidence="2">
    <location>
        <begin position="381"/>
        <end position="471"/>
    </location>
</feature>
<evidence type="ECO:0000259" key="2">
    <source>
        <dbReference type="PROSITE" id="PS50206"/>
    </source>
</evidence>
<keyword evidence="3" id="KW-0808">Transferase</keyword>
<reference evidence="3 4" key="1">
    <citation type="submission" date="2019-12" db="EMBL/GenBank/DDBJ databases">
        <title>Paraburkholderia acidiphila 7Q-K02 sp. nov and Paraburkholderia acidisoli DHF22 sp. nov., two strains isolated from forest soil.</title>
        <authorList>
            <person name="Gao Z."/>
            <person name="Qiu L."/>
        </authorList>
    </citation>
    <scope>NUCLEOTIDE SEQUENCE [LARGE SCALE GENOMIC DNA]</scope>
    <source>
        <strain evidence="3 4">DHF22</strain>
    </source>
</reference>
<feature type="domain" description="Rhodanese" evidence="2">
    <location>
        <begin position="16"/>
        <end position="106"/>
    </location>
</feature>
<dbReference type="PANTHER" id="PTHR43855:SF1">
    <property type="entry name" value="THIOSULFATE SULFURTRANSFERASE"/>
    <property type="match status" value="1"/>
</dbReference>
<keyword evidence="4" id="KW-1185">Reference proteome</keyword>
<keyword evidence="1" id="KW-0677">Repeat</keyword>
<accession>A0A7Z2GKB1</accession>
<dbReference type="PANTHER" id="PTHR43855">
    <property type="entry name" value="THIOSULFATE SULFURTRANSFERASE"/>
    <property type="match status" value="1"/>
</dbReference>
<dbReference type="InterPro" id="IPR036873">
    <property type="entry name" value="Rhodanese-like_dom_sf"/>
</dbReference>
<dbReference type="InterPro" id="IPR001763">
    <property type="entry name" value="Rhodanese-like_dom"/>
</dbReference>
<gene>
    <name evidence="3" type="ORF">FAZ98_15970</name>
</gene>
<sequence>MPTAITAHTLKGWLRDGEEIGLFDVREHGQYGEGHLFFAVPLPYSVLEREIGRLAPNRRARLVVYDDGEQLAAQVAQRLEALGYTAVHVLEGGTRGWRDAGFRLFKGVNVPSKAFGELVEQIAHTPHVTAATLVAWQRAERAPVVLDGRPFGEYRTMNIPGAACCPNGELAYRIDAIVPDPRTPIVINCAGRTRSIVGAQTLRHLGIANPVYALENGTQGWYLADFALEHGTTRRYPAEVRASASRVEAARALATRAGVAWVSADVVRAWAAAGERTVSLCDVRTPEEFAAGSLPGAQHAPGGQLQQATDQYLGVRGARVVLFDDDGIRAPVTASWLRQLGHEAFVLEGGLRSGLALHDAPVAEPPPLAFIDAPTLAERLAHGQALVVDLRASAAWLEAHVPGSVWSVRPRLAALLAQAAQRGVQRVTFVADDARLAAWAVADLPAPGDMAFSVLEGGFAAWRAWGGREASGATLTPEARIDFLFFTHDRHAGNKAAARQYLQWEVDLLAQLDEDERGVFRPLS</sequence>
<evidence type="ECO:0000256" key="1">
    <source>
        <dbReference type="ARBA" id="ARBA00022737"/>
    </source>
</evidence>
<feature type="domain" description="Rhodanese" evidence="2">
    <location>
        <begin position="282"/>
        <end position="363"/>
    </location>
</feature>
<dbReference type="RefSeq" id="WP_158952291.1">
    <property type="nucleotide sequence ID" value="NZ_CP046914.1"/>
</dbReference>
<dbReference type="CDD" id="cd01534">
    <property type="entry name" value="4RHOD_Repeat_3"/>
    <property type="match status" value="1"/>
</dbReference>
<dbReference type="SMART" id="SM00450">
    <property type="entry name" value="RHOD"/>
    <property type="match status" value="4"/>
</dbReference>
<dbReference type="Gene3D" id="3.40.250.10">
    <property type="entry name" value="Rhodanese-like domain"/>
    <property type="match status" value="4"/>
</dbReference>
<dbReference type="KEGG" id="pacs:FAZ98_15970"/>